<dbReference type="AlphaFoldDB" id="A0A930PVD7"/>
<reference evidence="1" key="1">
    <citation type="submission" date="2020-04" db="EMBL/GenBank/DDBJ databases">
        <title>Deep metagenomics examines the oral microbiome during advanced dental caries in children, revealing novel taxa and co-occurrences with host molecules.</title>
        <authorList>
            <person name="Baker J.L."/>
            <person name="Morton J.T."/>
            <person name="Dinis M."/>
            <person name="Alvarez R."/>
            <person name="Tran N.C."/>
            <person name="Knight R."/>
            <person name="Edlund A."/>
        </authorList>
    </citation>
    <scope>NUCLEOTIDE SEQUENCE</scope>
    <source>
        <strain evidence="1">JCVI_44_bin.2</strain>
    </source>
</reference>
<evidence type="ECO:0000313" key="2">
    <source>
        <dbReference type="Proteomes" id="UP000756427"/>
    </source>
</evidence>
<gene>
    <name evidence="1" type="ORF">HXO64_05435</name>
</gene>
<proteinExistence type="predicted"/>
<protein>
    <submittedName>
        <fullName evidence="1">Uncharacterized protein</fullName>
    </submittedName>
</protein>
<dbReference type="EMBL" id="JABZXR010000020">
    <property type="protein sequence ID" value="MBF1663982.1"/>
    <property type="molecule type" value="Genomic_DNA"/>
</dbReference>
<dbReference type="Proteomes" id="UP000756427">
    <property type="component" value="Unassembled WGS sequence"/>
</dbReference>
<organism evidence="1 2">
    <name type="scientific">Rothia mucilaginosa</name>
    <dbReference type="NCBI Taxonomy" id="43675"/>
    <lineage>
        <taxon>Bacteria</taxon>
        <taxon>Bacillati</taxon>
        <taxon>Actinomycetota</taxon>
        <taxon>Actinomycetes</taxon>
        <taxon>Micrococcales</taxon>
        <taxon>Micrococcaceae</taxon>
        <taxon>Rothia</taxon>
    </lineage>
</organism>
<accession>A0A930PVD7</accession>
<comment type="caution">
    <text evidence="1">The sequence shown here is derived from an EMBL/GenBank/DDBJ whole genome shotgun (WGS) entry which is preliminary data.</text>
</comment>
<dbReference type="RefSeq" id="WP_297605713.1">
    <property type="nucleotide sequence ID" value="NZ_JABZXR010000020.1"/>
</dbReference>
<evidence type="ECO:0000313" key="1">
    <source>
        <dbReference type="EMBL" id="MBF1663982.1"/>
    </source>
</evidence>
<sequence length="86" mass="9486">MASHKIAIEFVHGTATGEKDIIHTHAYWDGRHGEKARNKAVIDAVATAIAPRACSTFDVHPGGDVYLYTGGYPRRTMLWATYTLLN</sequence>
<name>A0A930PVD7_9MICC</name>